<evidence type="ECO:0000256" key="2">
    <source>
        <dbReference type="ARBA" id="ARBA00007871"/>
    </source>
</evidence>
<dbReference type="PATRIC" id="fig|946077.3.peg.29"/>
<keyword evidence="9" id="KW-0238">DNA-binding</keyword>
<keyword evidence="17" id="KW-1185">Reference proteome</keyword>
<evidence type="ECO:0000256" key="5">
    <source>
        <dbReference type="ARBA" id="ARBA00022490"/>
    </source>
</evidence>
<name>I0WJ20_9FLAO</name>
<dbReference type="InterPro" id="IPR008988">
    <property type="entry name" value="Transcriptional_repressor_C"/>
</dbReference>
<reference evidence="16 17" key="1">
    <citation type="journal article" date="2012" name="J. Bacteriol.">
        <title>Genome Sequence of the Halotolerant Bacterium Imtechella halotolerans K1T.</title>
        <authorList>
            <person name="Kumar S."/>
            <person name="Vikram S."/>
            <person name="Subramanian S."/>
            <person name="Raghava G.P."/>
            <person name="Pinnaka A.K."/>
        </authorList>
    </citation>
    <scope>NUCLEOTIDE SEQUENCE [LARGE SCALE GENOMIC DNA]</scope>
    <source>
        <strain evidence="16 17">K1</strain>
    </source>
</reference>
<keyword evidence="11" id="KW-0804">Transcription</keyword>
<protein>
    <recommendedName>
        <fullName evidence="4">Transcriptional regulator MntR</fullName>
    </recommendedName>
    <alternativeName>
        <fullName evidence="14">Manganese transport regulator</fullName>
    </alternativeName>
</protein>
<dbReference type="GO" id="GO:0003700">
    <property type="term" value="F:DNA-binding transcription factor activity"/>
    <property type="evidence" value="ECO:0007669"/>
    <property type="project" value="InterPro"/>
</dbReference>
<comment type="function">
    <text evidence="13">In the presence of manganese, represses expression of mntH and mntS. Up-regulates expression of mntP.</text>
</comment>
<dbReference type="SUPFAM" id="SSF50037">
    <property type="entry name" value="C-terminal domain of transcriptional repressors"/>
    <property type="match status" value="1"/>
</dbReference>
<dbReference type="Pfam" id="PF04023">
    <property type="entry name" value="FeoA"/>
    <property type="match status" value="1"/>
</dbReference>
<dbReference type="PANTHER" id="PTHR33238:SF11">
    <property type="entry name" value="TRANSCRIPTIONAL REGULATOR MNTR"/>
    <property type="match status" value="1"/>
</dbReference>
<accession>I0WJ20</accession>
<evidence type="ECO:0000256" key="12">
    <source>
        <dbReference type="ARBA" id="ARBA00023211"/>
    </source>
</evidence>
<dbReference type="SMART" id="SM00899">
    <property type="entry name" value="FeoA"/>
    <property type="match status" value="1"/>
</dbReference>
<keyword evidence="12" id="KW-0464">Manganese</keyword>
<evidence type="ECO:0000256" key="3">
    <source>
        <dbReference type="ARBA" id="ARBA00011738"/>
    </source>
</evidence>
<feature type="domain" description="HTH dtxR-type" evidence="15">
    <location>
        <begin position="4"/>
        <end position="66"/>
    </location>
</feature>
<dbReference type="GO" id="GO:0003677">
    <property type="term" value="F:DNA binding"/>
    <property type="evidence" value="ECO:0007669"/>
    <property type="project" value="UniProtKB-KW"/>
</dbReference>
<evidence type="ECO:0000256" key="4">
    <source>
        <dbReference type="ARBA" id="ARBA00022386"/>
    </source>
</evidence>
<keyword evidence="10" id="KW-0010">Activator</keyword>
<dbReference type="InterPro" id="IPR036421">
    <property type="entry name" value="Fe_dep_repressor_sf"/>
</dbReference>
<dbReference type="SMART" id="SM00529">
    <property type="entry name" value="HTH_DTXR"/>
    <property type="match status" value="1"/>
</dbReference>
<dbReference type="InterPro" id="IPR036390">
    <property type="entry name" value="WH_DNA-bd_sf"/>
</dbReference>
<dbReference type="InterPro" id="IPR022687">
    <property type="entry name" value="HTH_DTXR"/>
</dbReference>
<dbReference type="Pfam" id="PF01325">
    <property type="entry name" value="Fe_dep_repress"/>
    <property type="match status" value="1"/>
</dbReference>
<dbReference type="GO" id="GO:0046983">
    <property type="term" value="F:protein dimerization activity"/>
    <property type="evidence" value="ECO:0007669"/>
    <property type="project" value="InterPro"/>
</dbReference>
<organism evidence="16 17">
    <name type="scientific">Imtechella halotolerans K1</name>
    <dbReference type="NCBI Taxonomy" id="946077"/>
    <lineage>
        <taxon>Bacteria</taxon>
        <taxon>Pseudomonadati</taxon>
        <taxon>Bacteroidota</taxon>
        <taxon>Flavobacteriia</taxon>
        <taxon>Flavobacteriales</taxon>
        <taxon>Flavobacteriaceae</taxon>
        <taxon>Imtechella</taxon>
    </lineage>
</organism>
<dbReference type="Gene3D" id="1.10.10.10">
    <property type="entry name" value="Winged helix-like DNA-binding domain superfamily/Winged helix DNA-binding domain"/>
    <property type="match status" value="1"/>
</dbReference>
<evidence type="ECO:0000256" key="6">
    <source>
        <dbReference type="ARBA" id="ARBA00022491"/>
    </source>
</evidence>
<dbReference type="eggNOG" id="COG1321">
    <property type="taxonomic scope" value="Bacteria"/>
</dbReference>
<dbReference type="InterPro" id="IPR007167">
    <property type="entry name" value="Fe-transptr_FeoA-like"/>
</dbReference>
<evidence type="ECO:0000256" key="9">
    <source>
        <dbReference type="ARBA" id="ARBA00023125"/>
    </source>
</evidence>
<sequence>MKTMTLSEENYLKAIFHLAKDKNDGVPTNSIAEEMDTKASSVTDMLKKLSEKELVNYKKYQGVQLTEKGRLHALKVIRKHRLWEVFLVEKLNFSWDEVHEVAEQLEHIQSEKLVAELDALLGFPKVDPHGDPIPDKNGHLQTTAKVLLSNLQVGDKGICVGVKNSSKEFLQYLDKLSIALGNEIEVLSKEPFDHSIQILLHGQSINLSAMAAGNLYIKKN</sequence>
<dbReference type="InterPro" id="IPR050536">
    <property type="entry name" value="DtxR_MntR_Metal-Reg"/>
</dbReference>
<keyword evidence="8" id="KW-0805">Transcription regulation</keyword>
<dbReference type="Gene3D" id="2.30.30.90">
    <property type="match status" value="1"/>
</dbReference>
<evidence type="ECO:0000313" key="16">
    <source>
        <dbReference type="EMBL" id="EID76386.1"/>
    </source>
</evidence>
<dbReference type="STRING" id="946077.W5A_00145"/>
<dbReference type="Gene3D" id="1.10.60.10">
    <property type="entry name" value="Iron dependent repressor, metal binding and dimerisation domain"/>
    <property type="match status" value="1"/>
</dbReference>
<evidence type="ECO:0000256" key="10">
    <source>
        <dbReference type="ARBA" id="ARBA00023159"/>
    </source>
</evidence>
<proteinExistence type="inferred from homology"/>
<dbReference type="GO" id="GO:0005737">
    <property type="term" value="C:cytoplasm"/>
    <property type="evidence" value="ECO:0007669"/>
    <property type="project" value="UniProtKB-SubCell"/>
</dbReference>
<comment type="similarity">
    <text evidence="2">Belongs to the DtxR/MntR family.</text>
</comment>
<evidence type="ECO:0000256" key="1">
    <source>
        <dbReference type="ARBA" id="ARBA00004496"/>
    </source>
</evidence>
<comment type="subcellular location">
    <subcellularLocation>
        <location evidence="1">Cytoplasm</location>
    </subcellularLocation>
</comment>
<dbReference type="InterPro" id="IPR001367">
    <property type="entry name" value="Fe_dep_repressor"/>
</dbReference>
<keyword evidence="6" id="KW-0678">Repressor</keyword>
<dbReference type="SUPFAM" id="SSF46785">
    <property type="entry name" value="Winged helix' DNA-binding domain"/>
    <property type="match status" value="1"/>
</dbReference>
<dbReference type="InterPro" id="IPR036388">
    <property type="entry name" value="WH-like_DNA-bd_sf"/>
</dbReference>
<dbReference type="AlphaFoldDB" id="I0WJ20"/>
<evidence type="ECO:0000259" key="15">
    <source>
        <dbReference type="PROSITE" id="PS50944"/>
    </source>
</evidence>
<dbReference type="InterPro" id="IPR038157">
    <property type="entry name" value="FeoA_core_dom"/>
</dbReference>
<evidence type="ECO:0000313" key="17">
    <source>
        <dbReference type="Proteomes" id="UP000005938"/>
    </source>
</evidence>
<dbReference type="EMBL" id="AJJU01000002">
    <property type="protein sequence ID" value="EID76386.1"/>
    <property type="molecule type" value="Genomic_DNA"/>
</dbReference>
<evidence type="ECO:0000256" key="14">
    <source>
        <dbReference type="ARBA" id="ARBA00032593"/>
    </source>
</evidence>
<keyword evidence="5" id="KW-0963">Cytoplasm</keyword>
<dbReference type="Pfam" id="PF02742">
    <property type="entry name" value="Fe_dep_repr_C"/>
    <property type="match status" value="1"/>
</dbReference>
<evidence type="ECO:0000256" key="8">
    <source>
        <dbReference type="ARBA" id="ARBA00023015"/>
    </source>
</evidence>
<evidence type="ECO:0000256" key="13">
    <source>
        <dbReference type="ARBA" id="ARBA00025185"/>
    </source>
</evidence>
<gene>
    <name evidence="16" type="ORF">W5A_00145</name>
</gene>
<dbReference type="SUPFAM" id="SSF47979">
    <property type="entry name" value="Iron-dependent repressor protein, dimerization domain"/>
    <property type="match status" value="1"/>
</dbReference>
<dbReference type="PANTHER" id="PTHR33238">
    <property type="entry name" value="IRON (METAL) DEPENDENT REPRESSOR, DTXR FAMILY"/>
    <property type="match status" value="1"/>
</dbReference>
<comment type="subunit">
    <text evidence="3">Homodimer.</text>
</comment>
<evidence type="ECO:0000256" key="11">
    <source>
        <dbReference type="ARBA" id="ARBA00023163"/>
    </source>
</evidence>
<comment type="caution">
    <text evidence="16">The sequence shown here is derived from an EMBL/GenBank/DDBJ whole genome shotgun (WGS) entry which is preliminary data.</text>
</comment>
<dbReference type="GO" id="GO:0046914">
    <property type="term" value="F:transition metal ion binding"/>
    <property type="evidence" value="ECO:0007669"/>
    <property type="project" value="InterPro"/>
</dbReference>
<dbReference type="PROSITE" id="PS50944">
    <property type="entry name" value="HTH_DTXR"/>
    <property type="match status" value="1"/>
</dbReference>
<evidence type="ECO:0000256" key="7">
    <source>
        <dbReference type="ARBA" id="ARBA00023004"/>
    </source>
</evidence>
<dbReference type="InterPro" id="IPR022689">
    <property type="entry name" value="Iron_dep_repressor"/>
</dbReference>
<keyword evidence="7" id="KW-0408">Iron</keyword>
<dbReference type="Proteomes" id="UP000005938">
    <property type="component" value="Unassembled WGS sequence"/>
</dbReference>